<accession>A0AAD1ZBQ4</accession>
<evidence type="ECO:0000313" key="2">
    <source>
        <dbReference type="Proteomes" id="UP000834106"/>
    </source>
</evidence>
<dbReference type="Pfam" id="PF04398">
    <property type="entry name" value="DUF538"/>
    <property type="match status" value="1"/>
</dbReference>
<dbReference type="PANTHER" id="PTHR31676:SF197">
    <property type="entry name" value="DUF538 DOMAIN-CONTAINING PROTEIN"/>
    <property type="match status" value="1"/>
</dbReference>
<dbReference type="InterPro" id="IPR007493">
    <property type="entry name" value="DUF538"/>
</dbReference>
<name>A0AAD1ZBQ4_9LAMI</name>
<dbReference type="InterPro" id="IPR036758">
    <property type="entry name" value="At5g01610-like"/>
</dbReference>
<dbReference type="SUPFAM" id="SSF141562">
    <property type="entry name" value="At5g01610-like"/>
    <property type="match status" value="1"/>
</dbReference>
<organism evidence="1 2">
    <name type="scientific">Fraxinus pennsylvanica</name>
    <dbReference type="NCBI Taxonomy" id="56036"/>
    <lineage>
        <taxon>Eukaryota</taxon>
        <taxon>Viridiplantae</taxon>
        <taxon>Streptophyta</taxon>
        <taxon>Embryophyta</taxon>
        <taxon>Tracheophyta</taxon>
        <taxon>Spermatophyta</taxon>
        <taxon>Magnoliopsida</taxon>
        <taxon>eudicotyledons</taxon>
        <taxon>Gunneridae</taxon>
        <taxon>Pentapetalae</taxon>
        <taxon>asterids</taxon>
        <taxon>lamiids</taxon>
        <taxon>Lamiales</taxon>
        <taxon>Oleaceae</taxon>
        <taxon>Oleeae</taxon>
        <taxon>Fraxinus</taxon>
    </lineage>
</organism>
<keyword evidence="2" id="KW-1185">Reference proteome</keyword>
<reference evidence="1" key="1">
    <citation type="submission" date="2023-05" db="EMBL/GenBank/DDBJ databases">
        <authorList>
            <person name="Huff M."/>
        </authorList>
    </citation>
    <scope>NUCLEOTIDE SEQUENCE</scope>
</reference>
<evidence type="ECO:0000313" key="1">
    <source>
        <dbReference type="EMBL" id="CAI9766550.1"/>
    </source>
</evidence>
<dbReference type="AlphaFoldDB" id="A0AAD1ZBQ4"/>
<dbReference type="Gene3D" id="2.30.240.10">
    <property type="entry name" value="At5g01610-like"/>
    <property type="match status" value="1"/>
</dbReference>
<protein>
    <submittedName>
        <fullName evidence="1">Uncharacterized protein</fullName>
    </submittedName>
</protein>
<gene>
    <name evidence="1" type="ORF">FPE_LOCUS13980</name>
</gene>
<sequence>MGLFPKGISEISFDPNSSRLELHLVPPSPCDAKLETRELFLWLPVKGIRVDITSSGLIYFDVGVVFKQFSSSFFETPKDCDVSTKGDQVKKKTKEKCRAIRSRTVERPSPRHCTADLINVAVLRL</sequence>
<proteinExistence type="predicted"/>
<dbReference type="Proteomes" id="UP000834106">
    <property type="component" value="Chromosome 8"/>
</dbReference>
<dbReference type="EMBL" id="OU503043">
    <property type="protein sequence ID" value="CAI9766550.1"/>
    <property type="molecule type" value="Genomic_DNA"/>
</dbReference>
<dbReference type="PANTHER" id="PTHR31676">
    <property type="entry name" value="T31J12.3 PROTEIN-RELATED"/>
    <property type="match status" value="1"/>
</dbReference>